<dbReference type="InterPro" id="IPR002645">
    <property type="entry name" value="STAS_dom"/>
</dbReference>
<organism evidence="2 3">
    <name type="scientific">Mycobacterium timonense</name>
    <dbReference type="NCBI Taxonomy" id="701043"/>
    <lineage>
        <taxon>Bacteria</taxon>
        <taxon>Bacillati</taxon>
        <taxon>Actinomycetota</taxon>
        <taxon>Actinomycetes</taxon>
        <taxon>Mycobacteriales</taxon>
        <taxon>Mycobacteriaceae</taxon>
        <taxon>Mycobacterium</taxon>
        <taxon>Mycobacterium avium complex (MAC)</taxon>
    </lineage>
</organism>
<accession>A0A7I9Z8I5</accession>
<dbReference type="AlphaFoldDB" id="A0A7I9Z8I5"/>
<gene>
    <name evidence="2" type="ORF">MTIM_31590</name>
</gene>
<dbReference type="Proteomes" id="UP000465301">
    <property type="component" value="Unassembled WGS sequence"/>
</dbReference>
<name>A0A7I9Z8I5_9MYCO</name>
<dbReference type="InterPro" id="IPR036513">
    <property type="entry name" value="STAS_dom_sf"/>
</dbReference>
<reference evidence="2 3" key="1">
    <citation type="journal article" date="2019" name="Emerg. Microbes Infect.">
        <title>Comprehensive subspecies identification of 175 nontuberculous mycobacteria species based on 7547 genomic profiles.</title>
        <authorList>
            <person name="Matsumoto Y."/>
            <person name="Kinjo T."/>
            <person name="Motooka D."/>
            <person name="Nabeya D."/>
            <person name="Jung N."/>
            <person name="Uechi K."/>
            <person name="Horii T."/>
            <person name="Iida T."/>
            <person name="Fujita J."/>
            <person name="Nakamura S."/>
        </authorList>
    </citation>
    <scope>NUCLEOTIDE SEQUENCE [LARGE SCALE GENOMIC DNA]</scope>
    <source>
        <strain evidence="2 3">JCM 30726</strain>
    </source>
</reference>
<evidence type="ECO:0000313" key="3">
    <source>
        <dbReference type="Proteomes" id="UP000465301"/>
    </source>
</evidence>
<evidence type="ECO:0000313" key="2">
    <source>
        <dbReference type="EMBL" id="GFG97280.1"/>
    </source>
</evidence>
<dbReference type="RefSeq" id="WP_163711314.1">
    <property type="nucleotide sequence ID" value="NZ_BLLA01000001.1"/>
</dbReference>
<dbReference type="Pfam" id="PF01740">
    <property type="entry name" value="STAS"/>
    <property type="match status" value="1"/>
</dbReference>
<sequence>MTDRSPALRVNAEPSQDVPILTVEGVIDSSTYRALRDTVIKAAIDAPRAVIVDINRLQAPSPSAWSVFTSARWHVSVWPDVPILLVCAQAQARRAIARAGVTRYVPVHSSRDRALDAVHSESLRVRRRARSELSRSSGSIDVARSLVAEWLTGWDIREVIAVAATVATVFVENVLDHTESAPVLIVEHYQDIVTVAVEDNNSHLPGRHEDADRGADIVSGLAIVSAVSRVWGATPTSSGKTVWASVGRENRL</sequence>
<dbReference type="PROSITE" id="PS50801">
    <property type="entry name" value="STAS"/>
    <property type="match status" value="1"/>
</dbReference>
<evidence type="ECO:0000259" key="1">
    <source>
        <dbReference type="PROSITE" id="PS50801"/>
    </source>
</evidence>
<proteinExistence type="predicted"/>
<keyword evidence="3" id="KW-1185">Reference proteome</keyword>
<dbReference type="InterPro" id="IPR050267">
    <property type="entry name" value="Anti-sigma-factor_SerPK"/>
</dbReference>
<dbReference type="EMBL" id="BLLA01000001">
    <property type="protein sequence ID" value="GFG97280.1"/>
    <property type="molecule type" value="Genomic_DNA"/>
</dbReference>
<dbReference type="Gene3D" id="3.30.565.10">
    <property type="entry name" value="Histidine kinase-like ATPase, C-terminal domain"/>
    <property type="match status" value="1"/>
</dbReference>
<protein>
    <submittedName>
        <fullName evidence="2">Sulfate transporter</fullName>
    </submittedName>
</protein>
<dbReference type="PANTHER" id="PTHR35526:SF3">
    <property type="entry name" value="ANTI-SIGMA-F FACTOR RSBW"/>
    <property type="match status" value="1"/>
</dbReference>
<comment type="caution">
    <text evidence="2">The sequence shown here is derived from an EMBL/GenBank/DDBJ whole genome shotgun (WGS) entry which is preliminary data.</text>
</comment>
<dbReference type="InterPro" id="IPR036890">
    <property type="entry name" value="HATPase_C_sf"/>
</dbReference>
<dbReference type="PANTHER" id="PTHR35526">
    <property type="entry name" value="ANTI-SIGMA-F FACTOR RSBW-RELATED"/>
    <property type="match status" value="1"/>
</dbReference>
<feature type="domain" description="STAS" evidence="1">
    <location>
        <begin position="8"/>
        <end position="118"/>
    </location>
</feature>
<dbReference type="SUPFAM" id="SSF52091">
    <property type="entry name" value="SpoIIaa-like"/>
    <property type="match status" value="1"/>
</dbReference>
<dbReference type="Gene3D" id="3.30.750.24">
    <property type="entry name" value="STAS domain"/>
    <property type="match status" value="1"/>
</dbReference>